<dbReference type="PANTHER" id="PTHR40661:SF3">
    <property type="entry name" value="FELS-1 PROPHAGE TRANSCRIPTIONAL REGULATOR"/>
    <property type="match status" value="1"/>
</dbReference>
<proteinExistence type="predicted"/>
<keyword evidence="3" id="KW-0804">Transcription</keyword>
<dbReference type="Pfam" id="PF00717">
    <property type="entry name" value="Peptidase_S24"/>
    <property type="match status" value="1"/>
</dbReference>
<name>A0A371IJV5_9FIRM</name>
<dbReference type="SUPFAM" id="SSF47413">
    <property type="entry name" value="lambda repressor-like DNA-binding domains"/>
    <property type="match status" value="1"/>
</dbReference>
<evidence type="ECO:0000256" key="1">
    <source>
        <dbReference type="ARBA" id="ARBA00023015"/>
    </source>
</evidence>
<dbReference type="Pfam" id="PF01381">
    <property type="entry name" value="HTH_3"/>
    <property type="match status" value="1"/>
</dbReference>
<dbReference type="CDD" id="cd06529">
    <property type="entry name" value="S24_LexA-like"/>
    <property type="match status" value="1"/>
</dbReference>
<dbReference type="InterPro" id="IPR010982">
    <property type="entry name" value="Lambda_DNA-bd_dom_sf"/>
</dbReference>
<evidence type="ECO:0000259" key="4">
    <source>
        <dbReference type="PROSITE" id="PS50943"/>
    </source>
</evidence>
<keyword evidence="2" id="KW-0238">DNA-binding</keyword>
<dbReference type="GO" id="GO:0003677">
    <property type="term" value="F:DNA binding"/>
    <property type="evidence" value="ECO:0007669"/>
    <property type="project" value="UniProtKB-KW"/>
</dbReference>
<evidence type="ECO:0000256" key="2">
    <source>
        <dbReference type="ARBA" id="ARBA00023125"/>
    </source>
</evidence>
<dbReference type="EMBL" id="MBEW02000022">
    <property type="protein sequence ID" value="RDY20744.1"/>
    <property type="molecule type" value="Genomic_DNA"/>
</dbReference>
<protein>
    <submittedName>
        <fullName evidence="5">Helix-turn-helix domain-containing protein</fullName>
    </submittedName>
</protein>
<dbReference type="InterPro" id="IPR039418">
    <property type="entry name" value="LexA-like"/>
</dbReference>
<sequence length="229" mass="26464">MYYIFVKEGDSMTVYERIRQLREQLGMTQEQLAFKVGYKSRSTINKIENGLRDINQSQIVDFAQALSTTPAYLMGWEEEKDKKPIPKQRPAKTRRVLVHGTASGGYPTYMDSDYIDIDDIAEFEYVEEKYFNGFDPIVAIKVHGQSMEPEVHDGDVIIVRMQCTVDNGDIAVVAIDNETATLKIIKNTKKGLELHPINEEYETLFYTWEQVRELPVRIVGKLLEARRKF</sequence>
<dbReference type="InterPro" id="IPR036286">
    <property type="entry name" value="LexA/Signal_pep-like_sf"/>
</dbReference>
<comment type="caution">
    <text evidence="5">The sequence shown here is derived from an EMBL/GenBank/DDBJ whole genome shotgun (WGS) entry which is preliminary data.</text>
</comment>
<dbReference type="Gene3D" id="1.10.260.40">
    <property type="entry name" value="lambda repressor-like DNA-binding domains"/>
    <property type="match status" value="1"/>
</dbReference>
<dbReference type="CDD" id="cd00093">
    <property type="entry name" value="HTH_XRE"/>
    <property type="match status" value="1"/>
</dbReference>
<dbReference type="InterPro" id="IPR001387">
    <property type="entry name" value="Cro/C1-type_HTH"/>
</dbReference>
<accession>A0A371IJV5</accession>
<evidence type="ECO:0000313" key="6">
    <source>
        <dbReference type="Proteomes" id="UP000093352"/>
    </source>
</evidence>
<organism evidence="5 6">
    <name type="scientific">Criibacterium bergeronii</name>
    <dbReference type="NCBI Taxonomy" id="1871336"/>
    <lineage>
        <taxon>Bacteria</taxon>
        <taxon>Bacillati</taxon>
        <taxon>Bacillota</taxon>
        <taxon>Clostridia</taxon>
        <taxon>Peptostreptococcales</taxon>
        <taxon>Filifactoraceae</taxon>
        <taxon>Criibacterium</taxon>
    </lineage>
</organism>
<dbReference type="PROSITE" id="PS50943">
    <property type="entry name" value="HTH_CROC1"/>
    <property type="match status" value="1"/>
</dbReference>
<dbReference type="PANTHER" id="PTHR40661">
    <property type="match status" value="1"/>
</dbReference>
<feature type="domain" description="HTH cro/C1-type" evidence="4">
    <location>
        <begin position="18"/>
        <end position="73"/>
    </location>
</feature>
<dbReference type="SMART" id="SM00530">
    <property type="entry name" value="HTH_XRE"/>
    <property type="match status" value="1"/>
</dbReference>
<gene>
    <name evidence="5" type="ORF">BBG48_008655</name>
</gene>
<dbReference type="AlphaFoldDB" id="A0A371IJV5"/>
<reference evidence="5 6" key="1">
    <citation type="journal article" date="2016" name="Genome Announc.">
        <title>Draft Genome Sequence of Criibacterium bergeronii gen. nov., sp. nov., Strain CCRI-22567T, Isolated from a Vaginal Sample from a Woman with Bacterial Vaginosis.</title>
        <authorList>
            <person name="Maheux A.F."/>
            <person name="Berube E."/>
            <person name="Boudreau D.K."/>
            <person name="Raymond F."/>
            <person name="Corbeil J."/>
            <person name="Roy P.H."/>
            <person name="Boissinot M."/>
            <person name="Omar R.F."/>
        </authorList>
    </citation>
    <scope>NUCLEOTIDE SEQUENCE [LARGE SCALE GENOMIC DNA]</scope>
    <source>
        <strain evidence="5 6">CCRI-22567</strain>
    </source>
</reference>
<keyword evidence="1" id="KW-0805">Transcription regulation</keyword>
<dbReference type="InterPro" id="IPR015927">
    <property type="entry name" value="Peptidase_S24_S26A/B/C"/>
</dbReference>
<evidence type="ECO:0000256" key="3">
    <source>
        <dbReference type="ARBA" id="ARBA00023163"/>
    </source>
</evidence>
<dbReference type="Gene3D" id="2.10.109.10">
    <property type="entry name" value="Umud Fragment, subunit A"/>
    <property type="match status" value="1"/>
</dbReference>
<dbReference type="Proteomes" id="UP000093352">
    <property type="component" value="Unassembled WGS sequence"/>
</dbReference>
<keyword evidence="6" id="KW-1185">Reference proteome</keyword>
<dbReference type="SUPFAM" id="SSF51306">
    <property type="entry name" value="LexA/Signal peptidase"/>
    <property type="match status" value="1"/>
</dbReference>
<dbReference type="STRING" id="1871336.BBG48_05105"/>
<evidence type="ECO:0000313" key="5">
    <source>
        <dbReference type="EMBL" id="RDY20744.1"/>
    </source>
</evidence>